<dbReference type="HOGENOM" id="CLU_1775632_0_0_9"/>
<dbReference type="GO" id="GO:0004523">
    <property type="term" value="F:RNA-DNA hybrid ribonuclease activity"/>
    <property type="evidence" value="ECO:0007669"/>
    <property type="project" value="InterPro"/>
</dbReference>
<dbReference type="PANTHER" id="PTHR47723">
    <property type="entry name" value="OS05G0353850 PROTEIN"/>
    <property type="match status" value="1"/>
</dbReference>
<dbReference type="InterPro" id="IPR012337">
    <property type="entry name" value="RNaseH-like_sf"/>
</dbReference>
<dbReference type="Gene3D" id="3.30.420.10">
    <property type="entry name" value="Ribonuclease H-like superfamily/Ribonuclease H"/>
    <property type="match status" value="1"/>
</dbReference>
<accession>E3EKX0</accession>
<dbReference type="PATRIC" id="fig|886882.15.peg.5425"/>
<geneLocation type="plasmid" evidence="2 3">
    <name>pSC2</name>
</geneLocation>
<dbReference type="SUPFAM" id="SSF53098">
    <property type="entry name" value="Ribonuclease H-like"/>
    <property type="match status" value="1"/>
</dbReference>
<dbReference type="AlphaFoldDB" id="E3EKX0"/>
<dbReference type="EMBL" id="CP002214">
    <property type="protein sequence ID" value="ADO59875.1"/>
    <property type="molecule type" value="Genomic_DNA"/>
</dbReference>
<dbReference type="InterPro" id="IPR002156">
    <property type="entry name" value="RNaseH_domain"/>
</dbReference>
<keyword evidence="2" id="KW-0614">Plasmid</keyword>
<dbReference type="InterPro" id="IPR053151">
    <property type="entry name" value="RNase_H-like"/>
</dbReference>
<dbReference type="RefSeq" id="WP_013386289.1">
    <property type="nucleotide sequence ID" value="NC_014628.2"/>
</dbReference>
<gene>
    <name evidence="2" type="ORF">PPSC2_25800</name>
</gene>
<dbReference type="eggNOG" id="COG0328">
    <property type="taxonomic scope" value="Bacteria"/>
</dbReference>
<organism evidence="2 3">
    <name type="scientific">Paenibacillus polymyxa (strain SC2)</name>
    <name type="common">Bacillus polymyxa</name>
    <dbReference type="NCBI Taxonomy" id="886882"/>
    <lineage>
        <taxon>Bacteria</taxon>
        <taxon>Bacillati</taxon>
        <taxon>Bacillota</taxon>
        <taxon>Bacilli</taxon>
        <taxon>Bacillales</taxon>
        <taxon>Paenibacillaceae</taxon>
        <taxon>Paenibacillus</taxon>
    </lineage>
</organism>
<evidence type="ECO:0000313" key="3">
    <source>
        <dbReference type="Proteomes" id="UP000006868"/>
    </source>
</evidence>
<dbReference type="Pfam" id="PF13456">
    <property type="entry name" value="RVT_3"/>
    <property type="match status" value="1"/>
</dbReference>
<reference evidence="2 3" key="1">
    <citation type="journal article" date="2011" name="J. Bacteriol.">
        <title>Complete genome sequence of Paenibacillus polymyxa SC2, a strain of plant growth-promoting Rhizobacterium with broad-spectrum antimicrobial activity.</title>
        <authorList>
            <person name="Ma M."/>
            <person name="Wang C."/>
            <person name="Ding Y."/>
            <person name="Li L."/>
            <person name="Shen D."/>
            <person name="Jiang X."/>
            <person name="Guan D."/>
            <person name="Cao F."/>
            <person name="Chen H."/>
            <person name="Feng R."/>
            <person name="Wang X."/>
            <person name="Ge Y."/>
            <person name="Yao L."/>
            <person name="Bing X."/>
            <person name="Yang X."/>
            <person name="Li J."/>
            <person name="Du B."/>
        </authorList>
    </citation>
    <scope>NUCLEOTIDE SEQUENCE [LARGE SCALE GENOMIC DNA]</scope>
    <source>
        <strain evidence="2 3">SC2</strain>
        <plasmid evidence="3">pSC2</plasmid>
    </source>
</reference>
<proteinExistence type="predicted"/>
<feature type="domain" description="RNase H type-1" evidence="1">
    <location>
        <begin position="33"/>
        <end position="141"/>
    </location>
</feature>
<sequence length="146" mass="16529">MTTFKVYTDASSRYKAIVEDVGSERQLRKVYPSSIGAVIKDGEQVVGAISERIGFSDSNYAEFLAMYTACRYLIDHNISKVDFYADCLNLVMMVNQQIISGIPELRKLSYAILDCLNQIENYTITWIPRNSNKEAHHMAAQAFKVS</sequence>
<evidence type="ECO:0000313" key="2">
    <source>
        <dbReference type="EMBL" id="ADO59875.1"/>
    </source>
</evidence>
<evidence type="ECO:0000259" key="1">
    <source>
        <dbReference type="Pfam" id="PF13456"/>
    </source>
</evidence>
<dbReference type="KEGG" id="ppm:PPSC2_25800"/>
<dbReference type="Proteomes" id="UP000006868">
    <property type="component" value="Plasmid pSC2"/>
</dbReference>
<dbReference type="PANTHER" id="PTHR47723:SF19">
    <property type="entry name" value="POLYNUCLEOTIDYL TRANSFERASE, RIBONUCLEASE H-LIKE SUPERFAMILY PROTEIN"/>
    <property type="match status" value="1"/>
</dbReference>
<protein>
    <recommendedName>
        <fullName evidence="1">RNase H type-1 domain-containing protein</fullName>
    </recommendedName>
</protein>
<dbReference type="InterPro" id="IPR036397">
    <property type="entry name" value="RNaseH_sf"/>
</dbReference>
<dbReference type="GO" id="GO:0003676">
    <property type="term" value="F:nucleic acid binding"/>
    <property type="evidence" value="ECO:0007669"/>
    <property type="project" value="InterPro"/>
</dbReference>
<name>E3EKX0_PAEPS</name>